<gene>
    <name evidence="8" type="ORF">GCM10023314_06780</name>
</gene>
<feature type="transmembrane region" description="Helical" evidence="5">
    <location>
        <begin position="12"/>
        <end position="36"/>
    </location>
</feature>
<dbReference type="EMBL" id="BAABJJ010000010">
    <property type="protein sequence ID" value="GAA4937081.1"/>
    <property type="molecule type" value="Genomic_DNA"/>
</dbReference>
<evidence type="ECO:0008006" key="10">
    <source>
        <dbReference type="Google" id="ProtNLM"/>
    </source>
</evidence>
<dbReference type="Proteomes" id="UP001501302">
    <property type="component" value="Unassembled WGS sequence"/>
</dbReference>
<evidence type="ECO:0000256" key="3">
    <source>
        <dbReference type="ARBA" id="ARBA00022989"/>
    </source>
</evidence>
<evidence type="ECO:0000256" key="5">
    <source>
        <dbReference type="SAM" id="Phobius"/>
    </source>
</evidence>
<keyword evidence="2 5" id="KW-0812">Transmembrane</keyword>
<dbReference type="Gene3D" id="1.20.1740.10">
    <property type="entry name" value="Amino acid/polyamine transporter I"/>
    <property type="match status" value="1"/>
</dbReference>
<comment type="caution">
    <text evidence="8">The sequence shown here is derived from an EMBL/GenBank/DDBJ whole genome shotgun (WGS) entry which is preliminary data.</text>
</comment>
<dbReference type="PANTHER" id="PTHR11827:SF72">
    <property type="entry name" value="GH08340P"/>
    <property type="match status" value="1"/>
</dbReference>
<evidence type="ECO:0000313" key="8">
    <source>
        <dbReference type="EMBL" id="GAA4937081.1"/>
    </source>
</evidence>
<comment type="subcellular location">
    <subcellularLocation>
        <location evidence="1">Membrane</location>
        <topology evidence="1">Multi-pass membrane protein</topology>
    </subcellularLocation>
</comment>
<feature type="transmembrane region" description="Helical" evidence="5">
    <location>
        <begin position="61"/>
        <end position="85"/>
    </location>
</feature>
<keyword evidence="9" id="KW-1185">Reference proteome</keyword>
<evidence type="ECO:0000256" key="1">
    <source>
        <dbReference type="ARBA" id="ARBA00004141"/>
    </source>
</evidence>
<evidence type="ECO:0000256" key="4">
    <source>
        <dbReference type="ARBA" id="ARBA00023136"/>
    </source>
</evidence>
<evidence type="ECO:0000259" key="6">
    <source>
        <dbReference type="Pfam" id="PF00324"/>
    </source>
</evidence>
<accession>A0ABP9GIT7</accession>
<dbReference type="Pfam" id="PF00324">
    <property type="entry name" value="AA_permease"/>
    <property type="match status" value="1"/>
</dbReference>
<organism evidence="8 9">
    <name type="scientific">Algibacter agarivorans</name>
    <dbReference type="NCBI Taxonomy" id="1109741"/>
    <lineage>
        <taxon>Bacteria</taxon>
        <taxon>Pseudomonadati</taxon>
        <taxon>Bacteroidota</taxon>
        <taxon>Flavobacteriia</taxon>
        <taxon>Flavobacteriales</taxon>
        <taxon>Flavobacteriaceae</taxon>
        <taxon>Algibacter</taxon>
    </lineage>
</organism>
<protein>
    <recommendedName>
        <fullName evidence="10">Amino acid permease</fullName>
    </recommendedName>
</protein>
<dbReference type="InterPro" id="IPR004842">
    <property type="entry name" value="SLC12A_fam"/>
</dbReference>
<evidence type="ECO:0000259" key="7">
    <source>
        <dbReference type="Pfam" id="PF03522"/>
    </source>
</evidence>
<feature type="transmembrane region" description="Helical" evidence="5">
    <location>
        <begin position="106"/>
        <end position="124"/>
    </location>
</feature>
<sequence length="521" mass="57672">MKDPKKSIPKGTLAAVISGAIIYLIIPLLLAITGALTLEQMADPEAGVTIWTRLAVFGPWIVYPAVWGAVLSSAFGSILGGPRILQALSMDGLMPKFLAKLSKSGQPTIATWISGVIAIAAVFLGGLNTIAQYVSVLFLTLYVAVNVSAAVEQLIKEPSYRPKIHVPWFISFLGALAAMVVMWLINPLAFIFALGLEAVILIYLVSKKLEQQWGDASTGIWMHLGRYALLRLNSIRVHSRNWRPIIVLFVHELKGQMPLIKLMEMLGQNSGLLTISKLITFEDKDELIKRNTIAFEMQKELAKEGLQALTEVNVVNDLKQGILQVSASHGIAGIKTNTVVFGWASTLEGKIQELQIVNKIAASGKNVLIAHFNSPFAERPDKRIDIWWRGEDRNGDLMLLLSYLIRLNRKWKKAVINIFSVADSEKEKLELERLIRYSISEARIDAEIHVLIKDSDDIVGVLIKKSKTADIVFCGLARGNGTFEKRTEIIERIVNSLNVVVFTQNNGMENDIPVIFSLTKA</sequence>
<dbReference type="PANTHER" id="PTHR11827">
    <property type="entry name" value="SOLUTE CARRIER FAMILY 12, CATION COTRANSPORTERS"/>
    <property type="match status" value="1"/>
</dbReference>
<feature type="transmembrane region" description="Helical" evidence="5">
    <location>
        <begin position="130"/>
        <end position="152"/>
    </location>
</feature>
<dbReference type="Pfam" id="PF03522">
    <property type="entry name" value="SLC12"/>
    <property type="match status" value="1"/>
</dbReference>
<keyword evidence="3 5" id="KW-1133">Transmembrane helix</keyword>
<proteinExistence type="predicted"/>
<feature type="transmembrane region" description="Helical" evidence="5">
    <location>
        <begin position="164"/>
        <end position="182"/>
    </location>
</feature>
<feature type="domain" description="SLC12A transporter C-terminal" evidence="7">
    <location>
        <begin position="376"/>
        <end position="455"/>
    </location>
</feature>
<evidence type="ECO:0000313" key="9">
    <source>
        <dbReference type="Proteomes" id="UP001501302"/>
    </source>
</evidence>
<reference evidence="9" key="1">
    <citation type="journal article" date="2019" name="Int. J. Syst. Evol. Microbiol.">
        <title>The Global Catalogue of Microorganisms (GCM) 10K type strain sequencing project: providing services to taxonomists for standard genome sequencing and annotation.</title>
        <authorList>
            <consortium name="The Broad Institute Genomics Platform"/>
            <consortium name="The Broad Institute Genome Sequencing Center for Infectious Disease"/>
            <person name="Wu L."/>
            <person name="Ma J."/>
        </authorList>
    </citation>
    <scope>NUCLEOTIDE SEQUENCE [LARGE SCALE GENOMIC DNA]</scope>
    <source>
        <strain evidence="9">JCM 18285</strain>
    </source>
</reference>
<evidence type="ECO:0000256" key="2">
    <source>
        <dbReference type="ARBA" id="ARBA00022692"/>
    </source>
</evidence>
<name>A0ABP9GIT7_9FLAO</name>
<keyword evidence="4 5" id="KW-0472">Membrane</keyword>
<dbReference type="InterPro" id="IPR018491">
    <property type="entry name" value="SLC12_C"/>
</dbReference>
<dbReference type="InterPro" id="IPR004841">
    <property type="entry name" value="AA-permease/SLC12A_dom"/>
</dbReference>
<feature type="domain" description="Amino acid permease/ SLC12A" evidence="6">
    <location>
        <begin position="2"/>
        <end position="244"/>
    </location>
</feature>